<dbReference type="Proteomes" id="UP000267029">
    <property type="component" value="Unassembled WGS sequence"/>
</dbReference>
<accession>A0A0R3UC62</accession>
<proteinExistence type="predicted"/>
<dbReference type="WBParaSite" id="MCU_013250-RA">
    <property type="protein sequence ID" value="MCU_013250-RA"/>
    <property type="gene ID" value="MCU_013250"/>
</dbReference>
<sequence>MVGVKLFNHRGPVCRPVKATWQDPIPPSPRLRSQLDKPHLWCLSLTSQPPPYPEKNRVYSRSTPPLTGTRKWSALSKSCECALQPAQTVRPLVKQ</sequence>
<dbReference type="AlphaFoldDB" id="A0A0R3UC62"/>
<reference evidence="3" key="2">
    <citation type="submission" date="2019-11" db="UniProtKB">
        <authorList>
            <consortium name="WormBaseParasite"/>
        </authorList>
    </citation>
    <scope>IDENTIFICATION</scope>
</reference>
<dbReference type="EMBL" id="UXSR01001768">
    <property type="protein sequence ID" value="VDD78508.1"/>
    <property type="molecule type" value="Genomic_DNA"/>
</dbReference>
<gene>
    <name evidence="1" type="ORF">MCOS_LOCUS4511</name>
</gene>
<protein>
    <submittedName>
        <fullName evidence="1 3">Uncharacterized protein</fullName>
    </submittedName>
</protein>
<evidence type="ECO:0000313" key="3">
    <source>
        <dbReference type="WBParaSite" id="MCU_013250-RA"/>
    </source>
</evidence>
<reference evidence="1 2" key="1">
    <citation type="submission" date="2018-10" db="EMBL/GenBank/DDBJ databases">
        <authorList>
            <consortium name="Pathogen Informatics"/>
        </authorList>
    </citation>
    <scope>NUCLEOTIDE SEQUENCE [LARGE SCALE GENOMIC DNA]</scope>
</reference>
<evidence type="ECO:0000313" key="1">
    <source>
        <dbReference type="EMBL" id="VDD78508.1"/>
    </source>
</evidence>
<keyword evidence="2" id="KW-1185">Reference proteome</keyword>
<name>A0A0R3UC62_MESCO</name>
<evidence type="ECO:0000313" key="2">
    <source>
        <dbReference type="Proteomes" id="UP000267029"/>
    </source>
</evidence>
<organism evidence="1 2">
    <name type="scientific">Mesocestoides corti</name>
    <name type="common">Flatworm</name>
    <dbReference type="NCBI Taxonomy" id="53468"/>
    <lineage>
        <taxon>Eukaryota</taxon>
        <taxon>Metazoa</taxon>
        <taxon>Spiralia</taxon>
        <taxon>Lophotrochozoa</taxon>
        <taxon>Platyhelminthes</taxon>
        <taxon>Cestoda</taxon>
        <taxon>Eucestoda</taxon>
        <taxon>Cyclophyllidea</taxon>
        <taxon>Mesocestoididae</taxon>
        <taxon>Mesocestoides</taxon>
    </lineage>
</organism>